<dbReference type="Gene3D" id="3.20.20.140">
    <property type="entry name" value="Metal-dependent hydrolases"/>
    <property type="match status" value="1"/>
</dbReference>
<dbReference type="CDD" id="cd07432">
    <property type="entry name" value="PHP_HisPPase"/>
    <property type="match status" value="1"/>
</dbReference>
<gene>
    <name evidence="1" type="ORF">A9A59_1945</name>
</gene>
<dbReference type="Pfam" id="PF13263">
    <property type="entry name" value="PHP_C"/>
    <property type="match status" value="1"/>
</dbReference>
<dbReference type="EMBL" id="PDJQ01000001">
    <property type="protein sequence ID" value="PFG74705.1"/>
    <property type="molecule type" value="Genomic_DNA"/>
</dbReference>
<proteinExistence type="predicted"/>
<organism evidence="1 2">
    <name type="scientific">Tepidiforma thermophila (strain KCTC 52669 / CGMCC 1.13589 / G233)</name>
    <dbReference type="NCBI Taxonomy" id="2761530"/>
    <lineage>
        <taxon>Bacteria</taxon>
        <taxon>Bacillati</taxon>
        <taxon>Chloroflexota</taxon>
        <taxon>Tepidiformia</taxon>
        <taxon>Tepidiformales</taxon>
        <taxon>Tepidiformaceae</taxon>
        <taxon>Tepidiforma</taxon>
    </lineage>
</organism>
<evidence type="ECO:0000313" key="1">
    <source>
        <dbReference type="EMBL" id="PFG74705.1"/>
    </source>
</evidence>
<name>A0A2A9HI68_TEPT2</name>
<dbReference type="Proteomes" id="UP000223071">
    <property type="component" value="Unassembled WGS sequence"/>
</dbReference>
<dbReference type="PANTHER" id="PTHR42924:SF18">
    <property type="entry name" value="POLYMERASE_HISTIDINOL PHOSPHATASE N-TERMINAL DOMAIN-CONTAINING PROTEIN"/>
    <property type="match status" value="1"/>
</dbReference>
<protein>
    <recommendedName>
        <fullName evidence="3">PHP domain-containing protein</fullName>
    </recommendedName>
</protein>
<dbReference type="NCBIfam" id="NF038032">
    <property type="entry name" value="CehA_McbA_metalo"/>
    <property type="match status" value="1"/>
</dbReference>
<accession>A0A2A9HI68</accession>
<sequence length="237" mass="26770">MPGTIVDMHLHTTRGASDSMLDPDDLIAEARRIGLTGVNITEHDRMWEPWDLNPFRKKHEGIFVSNGMEVSTDMGHILAIGLKGYAPGIRRLEKLREIADEQGAFLIVAHPFRHFFDPVHFKREGKEPFRMTPEEAAKLPVFQLVDAIEVLNGCNTPRENYFALQVAKVLGKPGTGGSDAHSTQGIGYFTAVFEEELLSQEHMVDQLHKGRFYPARGLPEGKLENYWETAEPIPFYE</sequence>
<dbReference type="GO" id="GO:0035312">
    <property type="term" value="F:5'-3' DNA exonuclease activity"/>
    <property type="evidence" value="ECO:0007669"/>
    <property type="project" value="TreeGrafter"/>
</dbReference>
<dbReference type="GO" id="GO:0004534">
    <property type="term" value="F:5'-3' RNA exonuclease activity"/>
    <property type="evidence" value="ECO:0007669"/>
    <property type="project" value="TreeGrafter"/>
</dbReference>
<evidence type="ECO:0008006" key="3">
    <source>
        <dbReference type="Google" id="ProtNLM"/>
    </source>
</evidence>
<keyword evidence="2" id="KW-1185">Reference proteome</keyword>
<evidence type="ECO:0000313" key="2">
    <source>
        <dbReference type="Proteomes" id="UP000223071"/>
    </source>
</evidence>
<dbReference type="InterPro" id="IPR052018">
    <property type="entry name" value="PHP_domain"/>
</dbReference>
<reference evidence="1 2" key="1">
    <citation type="submission" date="2017-09" db="EMBL/GenBank/DDBJ databases">
        <title>Sequencing the genomes of two abundant thermophiles in Great Basin hot springs: Thermocrinis jamiesonii and novel Chloroflexi Thermoflexus hugenholtzii.</title>
        <authorList>
            <person name="Hedlund B."/>
        </authorList>
    </citation>
    <scope>NUCLEOTIDE SEQUENCE [LARGE SCALE GENOMIC DNA]</scope>
    <source>
        <strain evidence="1 2">G233</strain>
    </source>
</reference>
<dbReference type="SUPFAM" id="SSF89550">
    <property type="entry name" value="PHP domain-like"/>
    <property type="match status" value="1"/>
</dbReference>
<dbReference type="PANTHER" id="PTHR42924">
    <property type="entry name" value="EXONUCLEASE"/>
    <property type="match status" value="1"/>
</dbReference>
<dbReference type="InterPro" id="IPR016195">
    <property type="entry name" value="Pol/histidinol_Pase-like"/>
</dbReference>
<comment type="caution">
    <text evidence="1">The sequence shown here is derived from an EMBL/GenBank/DDBJ whole genome shotgun (WGS) entry which is preliminary data.</text>
</comment>
<dbReference type="AlphaFoldDB" id="A0A2A9HI68"/>